<dbReference type="EMBL" id="JACOQI010000004">
    <property type="protein sequence ID" value="MBC5769852.1"/>
    <property type="molecule type" value="Genomic_DNA"/>
</dbReference>
<gene>
    <name evidence="1" type="ORF">H8Z83_05865</name>
</gene>
<evidence type="ECO:0000313" key="2">
    <source>
        <dbReference type="Proteomes" id="UP000620327"/>
    </source>
</evidence>
<dbReference type="RefSeq" id="WP_187014203.1">
    <property type="nucleotide sequence ID" value="NZ_JACOQI010000004.1"/>
</dbReference>
<proteinExistence type="predicted"/>
<organism evidence="1 2">
    <name type="scientific">Dysosmobacter segnis</name>
    <dbReference type="NCBI Taxonomy" id="2763042"/>
    <lineage>
        <taxon>Bacteria</taxon>
        <taxon>Bacillati</taxon>
        <taxon>Bacillota</taxon>
        <taxon>Clostridia</taxon>
        <taxon>Eubacteriales</taxon>
        <taxon>Oscillospiraceae</taxon>
        <taxon>Dysosmobacter</taxon>
    </lineage>
</organism>
<dbReference type="AlphaFoldDB" id="A0A923SAB8"/>
<protein>
    <submittedName>
        <fullName evidence="1">Uncharacterized protein</fullName>
    </submittedName>
</protein>
<reference evidence="1" key="1">
    <citation type="submission" date="2020-08" db="EMBL/GenBank/DDBJ databases">
        <title>Genome public.</title>
        <authorList>
            <person name="Liu C."/>
            <person name="Sun Q."/>
        </authorList>
    </citation>
    <scope>NUCLEOTIDE SEQUENCE</scope>
    <source>
        <strain evidence="1">BX15</strain>
    </source>
</reference>
<keyword evidence="2" id="KW-1185">Reference proteome</keyword>
<name>A0A923SAB8_9FIRM</name>
<dbReference type="Proteomes" id="UP000620327">
    <property type="component" value="Unassembled WGS sequence"/>
</dbReference>
<evidence type="ECO:0000313" key="1">
    <source>
        <dbReference type="EMBL" id="MBC5769852.1"/>
    </source>
</evidence>
<accession>A0A923SAB8</accession>
<comment type="caution">
    <text evidence="1">The sequence shown here is derived from an EMBL/GenBank/DDBJ whole genome shotgun (WGS) entry which is preliminary data.</text>
</comment>
<sequence length="158" mass="17568">MENTSNYGLKRWDPEDRILHTEFNDNWDKIDTALKSNADGVAALQTALASCGNCKIVYGTYTGSGKSGSANPNKLTFDGKPVLVIVQEEKQTADMDINLRMLRPCTWAQGAATNDNWVNAVTWGAAQVQWYSRNDYAPTQFNETGKKYYYLALIDAAV</sequence>